<keyword evidence="1" id="KW-0479">Metal-binding</keyword>
<evidence type="ECO:0000259" key="4">
    <source>
        <dbReference type="PROSITE" id="PS51677"/>
    </source>
</evidence>
<accession>A0ABU3NVE4</accession>
<keyword evidence="3" id="KW-0812">Transmembrane</keyword>
<reference evidence="5 6" key="1">
    <citation type="submission" date="2023-07" db="EMBL/GenBank/DDBJ databases">
        <title>The novel representative of Negativicutes class, Anaeroselena agilis gen. nov. sp. nov.</title>
        <authorList>
            <person name="Prokofeva M.I."/>
            <person name="Elcheninov A.G."/>
            <person name="Klyukina A."/>
            <person name="Kublanov I.V."/>
            <person name="Frolov E.N."/>
            <person name="Podosokorskaya O.A."/>
        </authorList>
    </citation>
    <scope>NUCLEOTIDE SEQUENCE [LARGE SCALE GENOMIC DNA]</scope>
    <source>
        <strain evidence="5 6">4137-cl</strain>
    </source>
</reference>
<dbReference type="Pfam" id="PF01522">
    <property type="entry name" value="Polysacc_deac_1"/>
    <property type="match status" value="1"/>
</dbReference>
<feature type="transmembrane region" description="Helical" evidence="3">
    <location>
        <begin position="6"/>
        <end position="25"/>
    </location>
</feature>
<comment type="caution">
    <text evidence="5">The sequence shown here is derived from an EMBL/GenBank/DDBJ whole genome shotgun (WGS) entry which is preliminary data.</text>
</comment>
<feature type="domain" description="NodB homology" evidence="4">
    <location>
        <begin position="76"/>
        <end position="228"/>
    </location>
</feature>
<gene>
    <name evidence="5" type="ORF">Q4T40_02505</name>
</gene>
<dbReference type="PANTHER" id="PTHR10587:SF133">
    <property type="entry name" value="CHITIN DEACETYLASE 1-RELATED"/>
    <property type="match status" value="1"/>
</dbReference>
<dbReference type="EC" id="3.-.-.-" evidence="5"/>
<evidence type="ECO:0000313" key="5">
    <source>
        <dbReference type="EMBL" id="MDT8900107.1"/>
    </source>
</evidence>
<dbReference type="InterPro" id="IPR011330">
    <property type="entry name" value="Glyco_hydro/deAcase_b/a-brl"/>
</dbReference>
<dbReference type="PROSITE" id="PS51677">
    <property type="entry name" value="NODB"/>
    <property type="match status" value="1"/>
</dbReference>
<sequence length="228" mass="25122">MLDTPMRLTTLLAIATVLVLIALLLDYLHILRRPWRPALALAIATILVGTYLTLNAVLPTSSFYGPVIYQGSQSDKVVALTFDDGPNPPYTLQLLDILAKYDVKATFFFIGQNAENYPEAAKAIAQKGHLIGSHTYTHSDLLKLDEAQIAAEMAKSVEVIGNATGTRPKLLRPPHGFRDPLVLQLAKEQKLAIVQWSVMAEDWKKPGTEVIADRILGECFETPVYCGH</sequence>
<dbReference type="InterPro" id="IPR002509">
    <property type="entry name" value="NODB_dom"/>
</dbReference>
<keyword evidence="3" id="KW-1133">Transmembrane helix</keyword>
<dbReference type="CDD" id="cd10917">
    <property type="entry name" value="CE4_NodB_like_6s_7s"/>
    <property type="match status" value="1"/>
</dbReference>
<dbReference type="InterPro" id="IPR050248">
    <property type="entry name" value="Polysacc_deacetylase_ArnD"/>
</dbReference>
<dbReference type="SUPFAM" id="SSF88713">
    <property type="entry name" value="Glycoside hydrolase/deacetylase"/>
    <property type="match status" value="1"/>
</dbReference>
<organism evidence="5 6">
    <name type="scientific">Anaeroselena agilis</name>
    <dbReference type="NCBI Taxonomy" id="3063788"/>
    <lineage>
        <taxon>Bacteria</taxon>
        <taxon>Bacillati</taxon>
        <taxon>Bacillota</taxon>
        <taxon>Negativicutes</taxon>
        <taxon>Acetonemataceae</taxon>
        <taxon>Anaeroselena</taxon>
    </lineage>
</organism>
<protein>
    <submittedName>
        <fullName evidence="5">Polysaccharide deacetylase family protein</fullName>
        <ecNumber evidence="5">3.-.-.-</ecNumber>
    </submittedName>
</protein>
<evidence type="ECO:0000256" key="1">
    <source>
        <dbReference type="ARBA" id="ARBA00022723"/>
    </source>
</evidence>
<evidence type="ECO:0000256" key="2">
    <source>
        <dbReference type="ARBA" id="ARBA00022801"/>
    </source>
</evidence>
<evidence type="ECO:0000313" key="6">
    <source>
        <dbReference type="Proteomes" id="UP001254848"/>
    </source>
</evidence>
<keyword evidence="2 5" id="KW-0378">Hydrolase</keyword>
<dbReference type="Proteomes" id="UP001254848">
    <property type="component" value="Unassembled WGS sequence"/>
</dbReference>
<dbReference type="GO" id="GO:0016787">
    <property type="term" value="F:hydrolase activity"/>
    <property type="evidence" value="ECO:0007669"/>
    <property type="project" value="UniProtKB-KW"/>
</dbReference>
<evidence type="ECO:0000256" key="3">
    <source>
        <dbReference type="SAM" id="Phobius"/>
    </source>
</evidence>
<proteinExistence type="predicted"/>
<dbReference type="EMBL" id="JAUOZS010000001">
    <property type="protein sequence ID" value="MDT8900107.1"/>
    <property type="molecule type" value="Genomic_DNA"/>
</dbReference>
<dbReference type="PANTHER" id="PTHR10587">
    <property type="entry name" value="GLYCOSYL TRANSFERASE-RELATED"/>
    <property type="match status" value="1"/>
</dbReference>
<dbReference type="Gene3D" id="3.20.20.370">
    <property type="entry name" value="Glycoside hydrolase/deacetylase"/>
    <property type="match status" value="1"/>
</dbReference>
<name>A0ABU3NVE4_9FIRM</name>
<feature type="transmembrane region" description="Helical" evidence="3">
    <location>
        <begin position="37"/>
        <end position="58"/>
    </location>
</feature>
<dbReference type="RefSeq" id="WP_413778665.1">
    <property type="nucleotide sequence ID" value="NZ_JAUOZS010000001.1"/>
</dbReference>
<keyword evidence="6" id="KW-1185">Reference proteome</keyword>
<keyword evidence="3" id="KW-0472">Membrane</keyword>